<protein>
    <submittedName>
        <fullName evidence="2">Chloramphenicol acetyltransferase</fullName>
    </submittedName>
</protein>
<dbReference type="InterPro" id="IPR001707">
    <property type="entry name" value="Cmp_AcTrfase"/>
</dbReference>
<keyword evidence="3" id="KW-1185">Reference proteome</keyword>
<organism evidence="2 3">
    <name type="scientific">Tenacibaculum soleae</name>
    <dbReference type="NCBI Taxonomy" id="447689"/>
    <lineage>
        <taxon>Bacteria</taxon>
        <taxon>Pseudomonadati</taxon>
        <taxon>Bacteroidota</taxon>
        <taxon>Flavobacteriia</taxon>
        <taxon>Flavobacteriales</taxon>
        <taxon>Flavobacteriaceae</taxon>
        <taxon>Tenacibaculum</taxon>
    </lineage>
</organism>
<dbReference type="Pfam" id="PF00302">
    <property type="entry name" value="CAT"/>
    <property type="match status" value="1"/>
</dbReference>
<dbReference type="STRING" id="447689.BA195_07840"/>
<dbReference type="GO" id="GO:0008811">
    <property type="term" value="F:chloramphenicol O-acetyltransferase activity"/>
    <property type="evidence" value="ECO:0007669"/>
    <property type="project" value="InterPro"/>
</dbReference>
<dbReference type="SUPFAM" id="SSF52777">
    <property type="entry name" value="CoA-dependent acyltransferases"/>
    <property type="match status" value="1"/>
</dbReference>
<proteinExistence type="predicted"/>
<dbReference type="SMART" id="SM01059">
    <property type="entry name" value="CAT"/>
    <property type="match status" value="1"/>
</dbReference>
<evidence type="ECO:0000313" key="2">
    <source>
        <dbReference type="EMBL" id="OCK42811.1"/>
    </source>
</evidence>
<dbReference type="PANTHER" id="PTHR38474:SF1">
    <property type="entry name" value="SLR0299 PROTEIN"/>
    <property type="match status" value="1"/>
</dbReference>
<comment type="caution">
    <text evidence="2">The sequence shown here is derived from an EMBL/GenBank/DDBJ whole genome shotgun (WGS) entry which is preliminary data.</text>
</comment>
<dbReference type="OrthoDB" id="9801766at2"/>
<evidence type="ECO:0000256" key="1">
    <source>
        <dbReference type="PIRSR" id="PIRSR000440-1"/>
    </source>
</evidence>
<name>A0A1B9XZB7_9FLAO</name>
<dbReference type="EMBL" id="MAKX01000002">
    <property type="protein sequence ID" value="OCK42811.1"/>
    <property type="molecule type" value="Genomic_DNA"/>
</dbReference>
<gene>
    <name evidence="2" type="ORF">BA195_07840</name>
</gene>
<dbReference type="PANTHER" id="PTHR38474">
    <property type="entry name" value="SLR0299 PROTEIN"/>
    <property type="match status" value="1"/>
</dbReference>
<sequence>MKYLDIEKWNRKQHFNHFKNLADPTFGIVADVDVSKCYQSAKENKQSFFVRYLHACMMAINAIENFKYRIEDDKIAIYETVNASATIARLDNTFGFSYIDFSNNFEEFSLNFKNEKARILNSTDLFPPKYSLGCIHCSALPWVSFTAHKEPYSGNKNDSVPQLSFGKIKVESGKKIMPVAINVNHALVDGFHIGQFFDKFQAQLDKID</sequence>
<dbReference type="PIRSF" id="PIRSF000440">
    <property type="entry name" value="CAT"/>
    <property type="match status" value="1"/>
</dbReference>
<dbReference type="InterPro" id="IPR023213">
    <property type="entry name" value="CAT-like_dom_sf"/>
</dbReference>
<dbReference type="Gene3D" id="3.30.559.10">
    <property type="entry name" value="Chloramphenicol acetyltransferase-like domain"/>
    <property type="match status" value="1"/>
</dbReference>
<dbReference type="RefSeq" id="WP_068704214.1">
    <property type="nucleotide sequence ID" value="NZ_MAKX01000002.1"/>
</dbReference>
<feature type="active site" description="Proton acceptor" evidence="1">
    <location>
        <position position="185"/>
    </location>
</feature>
<evidence type="ECO:0000313" key="3">
    <source>
        <dbReference type="Proteomes" id="UP000093186"/>
    </source>
</evidence>
<reference evidence="2 3" key="1">
    <citation type="submission" date="2016-06" db="EMBL/GenBank/DDBJ databases">
        <title>Draft Genome Sequence of Tenacibaculum soleae UCD-KL19.</title>
        <authorList>
            <person name="Eisen J.A."/>
            <person name="Coil D.A."/>
            <person name="Lujan K.M."/>
        </authorList>
    </citation>
    <scope>NUCLEOTIDE SEQUENCE [LARGE SCALE GENOMIC DNA]</scope>
    <source>
        <strain evidence="2 3">UCD-KL19</strain>
    </source>
</reference>
<accession>A0A1B9XZB7</accession>
<dbReference type="AlphaFoldDB" id="A0A1B9XZB7"/>
<dbReference type="Proteomes" id="UP000093186">
    <property type="component" value="Unassembled WGS sequence"/>
</dbReference>
<keyword evidence="2" id="KW-0808">Transferase</keyword>